<evidence type="ECO:0000259" key="2">
    <source>
        <dbReference type="PROSITE" id="PS50222"/>
    </source>
</evidence>
<evidence type="ECO:0000313" key="3">
    <source>
        <dbReference type="EMBL" id="JAC68422.1"/>
    </source>
</evidence>
<organism evidence="3">
    <name type="scientific">Tetraselmis sp. GSL018</name>
    <dbReference type="NCBI Taxonomy" id="582737"/>
    <lineage>
        <taxon>Eukaryota</taxon>
        <taxon>Viridiplantae</taxon>
        <taxon>Chlorophyta</taxon>
        <taxon>core chlorophytes</taxon>
        <taxon>Chlorodendrophyceae</taxon>
        <taxon>Chlorodendrales</taxon>
        <taxon>Chlorodendraceae</taxon>
        <taxon>Tetraselmis</taxon>
    </lineage>
</organism>
<dbReference type="EMBL" id="GBEZ01017963">
    <property type="protein sequence ID" value="JAC68422.1"/>
    <property type="molecule type" value="Transcribed_RNA"/>
</dbReference>
<gene>
    <name evidence="3" type="ORF">TSPGSL018_8750</name>
</gene>
<feature type="non-terminal residue" evidence="3">
    <location>
        <position position="310"/>
    </location>
</feature>
<evidence type="ECO:0000256" key="1">
    <source>
        <dbReference type="SAM" id="MobiDB-lite"/>
    </source>
</evidence>
<feature type="region of interest" description="Disordered" evidence="1">
    <location>
        <begin position="284"/>
        <end position="310"/>
    </location>
</feature>
<proteinExistence type="predicted"/>
<name>A0A061R673_9CHLO</name>
<reference evidence="3" key="1">
    <citation type="submission" date="2014-05" db="EMBL/GenBank/DDBJ databases">
        <title>The transcriptome of the halophilic microalga Tetraselmis sp. GSL018 isolated from the Great Salt Lake, Utah.</title>
        <authorList>
            <person name="Jinkerson R.E."/>
            <person name="D'Adamo S."/>
            <person name="Posewitz M.C."/>
        </authorList>
    </citation>
    <scope>NUCLEOTIDE SEQUENCE</scope>
    <source>
        <strain evidence="3">GSL018</strain>
    </source>
</reference>
<dbReference type="GO" id="GO:0005509">
    <property type="term" value="F:calcium ion binding"/>
    <property type="evidence" value="ECO:0007669"/>
    <property type="project" value="InterPro"/>
</dbReference>
<accession>A0A061R673</accession>
<dbReference type="InterPro" id="IPR002048">
    <property type="entry name" value="EF_hand_dom"/>
</dbReference>
<protein>
    <recommendedName>
        <fullName evidence="2">EF-hand domain-containing protein</fullName>
    </recommendedName>
</protein>
<feature type="region of interest" description="Disordered" evidence="1">
    <location>
        <begin position="117"/>
        <end position="209"/>
    </location>
</feature>
<feature type="compositionally biased region" description="Polar residues" evidence="1">
    <location>
        <begin position="125"/>
        <end position="136"/>
    </location>
</feature>
<sequence>MGVYSVRGLQEGEEGSLRAFLQGQIDSVQWNILTKKAKSCYHLHSHITSVSDISLWDMLDENELYECLVREYCVEVTRREFLKRLLALDRDGSGRLHAKDLRKLVLSLVQPAAKTAFDEEMERNMSGTPGSKSSTCKEAPSPSPSTCSTSFRDRTGINPATSRRSLHGAQPGRSQRQKLSEASRKALSTLTKSETLERKVPRRNSYGYKEATGYPTRHVDVLYSVQDISVLQPTLKSIREYQPSSQQKVPSQNSSAFPCNFSDTRAYQDHLRTLLTAVFDYGPRQNLENSPTRPRKKITSATNTIEEDVK</sequence>
<dbReference type="PROSITE" id="PS50222">
    <property type="entry name" value="EF_HAND_2"/>
    <property type="match status" value="1"/>
</dbReference>
<feature type="domain" description="EF-hand" evidence="2">
    <location>
        <begin position="76"/>
        <end position="111"/>
    </location>
</feature>
<dbReference type="AlphaFoldDB" id="A0A061R673"/>